<feature type="region of interest" description="Disordered" evidence="1">
    <location>
        <begin position="1"/>
        <end position="76"/>
    </location>
</feature>
<name>A0A8G1VGZ5_9EURO</name>
<evidence type="ECO:0000256" key="1">
    <source>
        <dbReference type="SAM" id="MobiDB-lite"/>
    </source>
</evidence>
<proteinExistence type="predicted"/>
<protein>
    <submittedName>
        <fullName evidence="2">Uncharacterized protein</fullName>
    </submittedName>
</protein>
<keyword evidence="3" id="KW-1185">Reference proteome</keyword>
<dbReference type="RefSeq" id="XP_025510743.1">
    <property type="nucleotide sequence ID" value="XM_025658858.1"/>
</dbReference>
<reference evidence="2 3" key="1">
    <citation type="submission" date="2018-02" db="EMBL/GenBank/DDBJ databases">
        <title>The genomes of Aspergillus section Nigri reveals drivers in fungal speciation.</title>
        <authorList>
            <consortium name="DOE Joint Genome Institute"/>
            <person name="Vesth T.C."/>
            <person name="Nybo J."/>
            <person name="Theobald S."/>
            <person name="Brandl J."/>
            <person name="Frisvad J.C."/>
            <person name="Nielsen K.F."/>
            <person name="Lyhne E.K."/>
            <person name="Kogle M.E."/>
            <person name="Kuo A."/>
            <person name="Riley R."/>
            <person name="Clum A."/>
            <person name="Nolan M."/>
            <person name="Lipzen A."/>
            <person name="Salamov A."/>
            <person name="Henrissat B."/>
            <person name="Wiebenga A."/>
            <person name="De vries R.P."/>
            <person name="Grigoriev I.V."/>
            <person name="Mortensen U.H."/>
            <person name="Andersen M.R."/>
            <person name="Baker S.E."/>
        </authorList>
    </citation>
    <scope>NUCLEOTIDE SEQUENCE [LARGE SCALE GENOMIC DNA]</scope>
    <source>
        <strain evidence="2 3">CBS 112811</strain>
    </source>
</reference>
<dbReference type="GeneID" id="37162260"/>
<feature type="compositionally biased region" description="Basic and acidic residues" evidence="1">
    <location>
        <begin position="53"/>
        <end position="68"/>
    </location>
</feature>
<dbReference type="EMBL" id="KZ825081">
    <property type="protein sequence ID" value="RAH52821.1"/>
    <property type="molecule type" value="Genomic_DNA"/>
</dbReference>
<dbReference type="Proteomes" id="UP000249526">
    <property type="component" value="Unassembled WGS sequence"/>
</dbReference>
<sequence length="171" mass="19866">MPRIKQPHQESCRRSDRIRGKAQKESTNIEKQESSLPSNNCIESQNKPPANIYEKRKAPAPQHLERQPKKPCRQRNSAVLEPVNIDQDWARAFIQTVKGSSIHYWVQNNQWPKKLFNSVLGNGITKDDMEMCQGLFERKCETPKDTLLDSDAWSHIYKRLARKNKKLQSLG</sequence>
<organism evidence="2 3">
    <name type="scientific">Aspergillus piperis CBS 112811</name>
    <dbReference type="NCBI Taxonomy" id="1448313"/>
    <lineage>
        <taxon>Eukaryota</taxon>
        <taxon>Fungi</taxon>
        <taxon>Dikarya</taxon>
        <taxon>Ascomycota</taxon>
        <taxon>Pezizomycotina</taxon>
        <taxon>Eurotiomycetes</taxon>
        <taxon>Eurotiomycetidae</taxon>
        <taxon>Eurotiales</taxon>
        <taxon>Aspergillaceae</taxon>
        <taxon>Aspergillus</taxon>
        <taxon>Aspergillus subgen. Circumdati</taxon>
    </lineage>
</organism>
<feature type="compositionally biased region" description="Polar residues" evidence="1">
    <location>
        <begin position="34"/>
        <end position="48"/>
    </location>
</feature>
<dbReference type="AlphaFoldDB" id="A0A8G1VGZ5"/>
<evidence type="ECO:0000313" key="3">
    <source>
        <dbReference type="Proteomes" id="UP000249526"/>
    </source>
</evidence>
<gene>
    <name evidence="2" type="ORF">BO85DRAFT_442875</name>
</gene>
<accession>A0A8G1VGZ5</accession>
<feature type="compositionally biased region" description="Basic and acidic residues" evidence="1">
    <location>
        <begin position="7"/>
        <end position="33"/>
    </location>
</feature>
<evidence type="ECO:0000313" key="2">
    <source>
        <dbReference type="EMBL" id="RAH52821.1"/>
    </source>
</evidence>